<dbReference type="AlphaFoldDB" id="A0A380WFR5"/>
<reference evidence="1 2" key="1">
    <citation type="submission" date="2018-06" db="EMBL/GenBank/DDBJ databases">
        <authorList>
            <consortium name="Pathogen Informatics"/>
            <person name="Doyle S."/>
        </authorList>
    </citation>
    <scope>NUCLEOTIDE SEQUENCE [LARGE SCALE GENOMIC DNA]</scope>
    <source>
        <strain evidence="1 2">NCTC10684</strain>
    </source>
</reference>
<evidence type="ECO:0000313" key="2">
    <source>
        <dbReference type="Proteomes" id="UP000254701"/>
    </source>
</evidence>
<evidence type="ECO:0000313" key="1">
    <source>
        <dbReference type="EMBL" id="SUU87605.1"/>
    </source>
</evidence>
<proteinExistence type="predicted"/>
<organism evidence="1 2">
    <name type="scientific">Aminobacter aminovorans</name>
    <name type="common">Chelatobacter heintzii</name>
    <dbReference type="NCBI Taxonomy" id="83263"/>
    <lineage>
        <taxon>Bacteria</taxon>
        <taxon>Pseudomonadati</taxon>
        <taxon>Pseudomonadota</taxon>
        <taxon>Alphaproteobacteria</taxon>
        <taxon>Hyphomicrobiales</taxon>
        <taxon>Phyllobacteriaceae</taxon>
        <taxon>Aminobacter</taxon>
    </lineage>
</organism>
<dbReference type="EMBL" id="UFSM01000001">
    <property type="protein sequence ID" value="SUU87605.1"/>
    <property type="molecule type" value="Genomic_DNA"/>
</dbReference>
<protein>
    <submittedName>
        <fullName evidence="1">Uncharacterized protein</fullName>
    </submittedName>
</protein>
<gene>
    <name evidence="1" type="ORF">NCTC10684_00806</name>
</gene>
<sequence>MGLSSEQRKGLLLHRKPSIVRFSLSMDKNKGGPVAEK</sequence>
<name>A0A380WFR5_AMIAI</name>
<dbReference type="Proteomes" id="UP000254701">
    <property type="component" value="Unassembled WGS sequence"/>
</dbReference>
<accession>A0A380WFR5</accession>